<accession>A0A381UM71</accession>
<reference evidence="2" key="1">
    <citation type="submission" date="2018-05" db="EMBL/GenBank/DDBJ databases">
        <authorList>
            <person name="Lanie J.A."/>
            <person name="Ng W.-L."/>
            <person name="Kazmierczak K.M."/>
            <person name="Andrzejewski T.M."/>
            <person name="Davidsen T.M."/>
            <person name="Wayne K.J."/>
            <person name="Tettelin H."/>
            <person name="Glass J.I."/>
            <person name="Rusch D."/>
            <person name="Podicherti R."/>
            <person name="Tsui H.-C.T."/>
            <person name="Winkler M.E."/>
        </authorList>
    </citation>
    <scope>NUCLEOTIDE SEQUENCE</scope>
</reference>
<dbReference type="InterPro" id="IPR023210">
    <property type="entry name" value="NADP_OxRdtase_dom"/>
</dbReference>
<feature type="domain" description="NADP-dependent oxidoreductase" evidence="1">
    <location>
        <begin position="46"/>
        <end position="292"/>
    </location>
</feature>
<proteinExistence type="predicted"/>
<dbReference type="Gene3D" id="3.20.20.100">
    <property type="entry name" value="NADP-dependent oxidoreductase domain"/>
    <property type="match status" value="1"/>
</dbReference>
<dbReference type="SUPFAM" id="SSF51430">
    <property type="entry name" value="NAD(P)-linked oxidoreductase"/>
    <property type="match status" value="1"/>
</dbReference>
<evidence type="ECO:0000259" key="1">
    <source>
        <dbReference type="Pfam" id="PF00248"/>
    </source>
</evidence>
<protein>
    <recommendedName>
        <fullName evidence="1">NADP-dependent oxidoreductase domain-containing protein</fullName>
    </recommendedName>
</protein>
<evidence type="ECO:0000313" key="2">
    <source>
        <dbReference type="EMBL" id="SVA29229.1"/>
    </source>
</evidence>
<dbReference type="CDD" id="cd19095">
    <property type="entry name" value="AKR_PA4992-like"/>
    <property type="match status" value="1"/>
</dbReference>
<organism evidence="2">
    <name type="scientific">marine metagenome</name>
    <dbReference type="NCBI Taxonomy" id="408172"/>
    <lineage>
        <taxon>unclassified sequences</taxon>
        <taxon>metagenomes</taxon>
        <taxon>ecological metagenomes</taxon>
    </lineage>
</organism>
<dbReference type="InterPro" id="IPR053135">
    <property type="entry name" value="AKR2_Oxidoreductase"/>
</dbReference>
<dbReference type="InterPro" id="IPR036812">
    <property type="entry name" value="NAD(P)_OxRdtase_dom_sf"/>
</dbReference>
<dbReference type="EMBL" id="UINC01006719">
    <property type="protein sequence ID" value="SVA29229.1"/>
    <property type="molecule type" value="Genomic_DNA"/>
</dbReference>
<name>A0A381UM71_9ZZZZ</name>
<gene>
    <name evidence="2" type="ORF">METZ01_LOCUS82083</name>
</gene>
<dbReference type="PANTHER" id="PTHR43312">
    <property type="entry name" value="D-THREO-ALDOSE 1-DEHYDROGENASE"/>
    <property type="match status" value="1"/>
</dbReference>
<dbReference type="AlphaFoldDB" id="A0A381UM71"/>
<sequence>MTISRRGFAKTGLGAGALAILGENLFAQEELRENIIPSSGERIPVIGLGTNRYGVSNNPSAKAPLQHALKKFHELGGTVIDTAPGYRNSEEILGHLISDLGIRNDLFIATKVDRNNRAASTQGMQNSYRDLQVKKTDLMQVHNFKGWKDSIPLIHEWKQQGRIRYIGITTSSERQYELMEQVMKDYDLDFIQINYSVANQRVSSDRILPLAADRGMAVLINRPFGGGRVFKKLANLAVPMWVEDFDCSSWGQFMLKYVLSHPAVTATIPGMTKVHHVIDNMMAGKGRLPTESERRRQEAFFDSL</sequence>
<dbReference type="PANTHER" id="PTHR43312:SF1">
    <property type="entry name" value="NADP-DEPENDENT OXIDOREDUCTASE DOMAIN-CONTAINING PROTEIN"/>
    <property type="match status" value="1"/>
</dbReference>
<dbReference type="Pfam" id="PF00248">
    <property type="entry name" value="Aldo_ket_red"/>
    <property type="match status" value="1"/>
</dbReference>